<accession>A0AAV5MMZ0</accession>
<dbReference type="Proteomes" id="UP001054252">
    <property type="component" value="Unassembled WGS sequence"/>
</dbReference>
<reference evidence="1 2" key="1">
    <citation type="journal article" date="2021" name="Commun. Biol.">
        <title>The genome of Shorea leprosula (Dipterocarpaceae) highlights the ecological relevance of drought in aseasonal tropical rainforests.</title>
        <authorList>
            <person name="Ng K.K.S."/>
            <person name="Kobayashi M.J."/>
            <person name="Fawcett J.A."/>
            <person name="Hatakeyama M."/>
            <person name="Paape T."/>
            <person name="Ng C.H."/>
            <person name="Ang C.C."/>
            <person name="Tnah L.H."/>
            <person name="Lee C.T."/>
            <person name="Nishiyama T."/>
            <person name="Sese J."/>
            <person name="O'Brien M.J."/>
            <person name="Copetti D."/>
            <person name="Mohd Noor M.I."/>
            <person name="Ong R.C."/>
            <person name="Putra M."/>
            <person name="Sireger I.Z."/>
            <person name="Indrioko S."/>
            <person name="Kosugi Y."/>
            <person name="Izuno A."/>
            <person name="Isagi Y."/>
            <person name="Lee S.L."/>
            <person name="Shimizu K.K."/>
        </authorList>
    </citation>
    <scope>NUCLEOTIDE SEQUENCE [LARGE SCALE GENOMIC DNA]</scope>
    <source>
        <strain evidence="1">214</strain>
    </source>
</reference>
<proteinExistence type="predicted"/>
<evidence type="ECO:0000313" key="2">
    <source>
        <dbReference type="Proteomes" id="UP001054252"/>
    </source>
</evidence>
<comment type="caution">
    <text evidence="1">The sequence shown here is derived from an EMBL/GenBank/DDBJ whole genome shotgun (WGS) entry which is preliminary data.</text>
</comment>
<gene>
    <name evidence="1" type="ORF">SLEP1_g57454</name>
</gene>
<keyword evidence="2" id="KW-1185">Reference proteome</keyword>
<name>A0AAV5MMZ0_9ROSI</name>
<organism evidence="1 2">
    <name type="scientific">Rubroshorea leprosula</name>
    <dbReference type="NCBI Taxonomy" id="152421"/>
    <lineage>
        <taxon>Eukaryota</taxon>
        <taxon>Viridiplantae</taxon>
        <taxon>Streptophyta</taxon>
        <taxon>Embryophyta</taxon>
        <taxon>Tracheophyta</taxon>
        <taxon>Spermatophyta</taxon>
        <taxon>Magnoliopsida</taxon>
        <taxon>eudicotyledons</taxon>
        <taxon>Gunneridae</taxon>
        <taxon>Pentapetalae</taxon>
        <taxon>rosids</taxon>
        <taxon>malvids</taxon>
        <taxon>Malvales</taxon>
        <taxon>Dipterocarpaceae</taxon>
        <taxon>Rubroshorea</taxon>
    </lineage>
</organism>
<evidence type="ECO:0000313" key="1">
    <source>
        <dbReference type="EMBL" id="GKV50758.1"/>
    </source>
</evidence>
<dbReference type="AlphaFoldDB" id="A0AAV5MMZ0"/>
<protein>
    <submittedName>
        <fullName evidence="1">Uncharacterized protein</fullName>
    </submittedName>
</protein>
<dbReference type="EMBL" id="BPVZ01000393">
    <property type="protein sequence ID" value="GKV50758.1"/>
    <property type="molecule type" value="Genomic_DNA"/>
</dbReference>
<sequence length="36" mass="4223">MLSFPEAICTIELSFYMLHMKFPLAAHCSCCKRRLM</sequence>